<dbReference type="OrthoDB" id="1588785at2759"/>
<dbReference type="AlphaFoldDB" id="A0A6J5VZC1"/>
<reference evidence="3" key="1">
    <citation type="journal article" date="2020" name="Genome Biol.">
        <title>Gamete binning: chromosome-level and haplotype-resolved genome assembly enabled by high-throughput single-cell sequencing of gamete genomes.</title>
        <authorList>
            <person name="Campoy J.A."/>
            <person name="Sun H."/>
            <person name="Goel M."/>
            <person name="Jiao W.-B."/>
            <person name="Folz-Donahue K."/>
            <person name="Wang N."/>
            <person name="Rubio M."/>
            <person name="Liu C."/>
            <person name="Kukat C."/>
            <person name="Ruiz D."/>
            <person name="Huettel B."/>
            <person name="Schneeberger K."/>
        </authorList>
    </citation>
    <scope>NUCLEOTIDE SEQUENCE [LARGE SCALE GENOMIC DNA]</scope>
    <source>
        <strain evidence="3">cv. Rojo Pasion</strain>
    </source>
</reference>
<dbReference type="PRINTS" id="PR01217">
    <property type="entry name" value="PRICHEXTENSN"/>
</dbReference>
<gene>
    <name evidence="2" type="ORF">ORAREDHAP_LOCUS5582</name>
</gene>
<name>A0A6J5VZC1_PRUAR</name>
<dbReference type="PANTHER" id="PTHR46995">
    <property type="entry name" value="OS09G0508200 PROTEIN"/>
    <property type="match status" value="1"/>
</dbReference>
<keyword evidence="3" id="KW-1185">Reference proteome</keyword>
<evidence type="ECO:0000256" key="1">
    <source>
        <dbReference type="SAM" id="SignalP"/>
    </source>
</evidence>
<accession>A0A6J5VZC1</accession>
<evidence type="ECO:0000313" key="2">
    <source>
        <dbReference type="EMBL" id="CAB4294649.1"/>
    </source>
</evidence>
<organism evidence="2 3">
    <name type="scientific">Prunus armeniaca</name>
    <name type="common">Apricot</name>
    <name type="synonym">Armeniaca vulgaris</name>
    <dbReference type="NCBI Taxonomy" id="36596"/>
    <lineage>
        <taxon>Eukaryota</taxon>
        <taxon>Viridiplantae</taxon>
        <taxon>Streptophyta</taxon>
        <taxon>Embryophyta</taxon>
        <taxon>Tracheophyta</taxon>
        <taxon>Spermatophyta</taxon>
        <taxon>Magnoliopsida</taxon>
        <taxon>eudicotyledons</taxon>
        <taxon>Gunneridae</taxon>
        <taxon>Pentapetalae</taxon>
        <taxon>rosids</taxon>
        <taxon>fabids</taxon>
        <taxon>Rosales</taxon>
        <taxon>Rosaceae</taxon>
        <taxon>Amygdaloideae</taxon>
        <taxon>Amygdaleae</taxon>
        <taxon>Prunus</taxon>
    </lineage>
</organism>
<protein>
    <submittedName>
        <fullName evidence="2">Uncharacterized protein</fullName>
    </submittedName>
</protein>
<dbReference type="Pfam" id="PF01190">
    <property type="entry name" value="Pollen_Ole_e_1"/>
    <property type="match status" value="1"/>
</dbReference>
<feature type="signal peptide" evidence="1">
    <location>
        <begin position="1"/>
        <end position="26"/>
    </location>
</feature>
<proteinExistence type="predicted"/>
<evidence type="ECO:0000313" key="3">
    <source>
        <dbReference type="Proteomes" id="UP000507245"/>
    </source>
</evidence>
<sequence length="337" mass="37052">MFSSMDHPIILLLLLTYLATQSLALAAQSRTPKARITVVGAVYCDTCSTNTFSRSSYFLPGVDVLIKCKFRGNSPKTAEDINFEVNRTTDKYGVYKLEIPVVDGVNCIDGFAMKSMCQANLIGSSSSACNVPGLKTTADEISVKSKQDNLCIYSMNALSFRPSKKNVSLCGDKKEELSSSFNSSKFFLPYFPPYGFFPRPQLPFPPLPPLSSLPFPPLPPLPSLPFPFPPSLPFPFPQFPPFTPSPNPLAPNSPPAFNFGDPRTWIPYIPPFTPSPNPLAPNSPPAFNFGDPRTWIPYIPKVFAPPPPPAFNLRDPRTWIPPYIPPSPPGSPQNQKP</sequence>
<dbReference type="EMBL" id="CAEKKB010000001">
    <property type="protein sequence ID" value="CAB4294649.1"/>
    <property type="molecule type" value="Genomic_DNA"/>
</dbReference>
<feature type="chain" id="PRO_5026974705" evidence="1">
    <location>
        <begin position="27"/>
        <end position="337"/>
    </location>
</feature>
<dbReference type="Proteomes" id="UP000507245">
    <property type="component" value="Unassembled WGS sequence"/>
</dbReference>
<dbReference type="PANTHER" id="PTHR46995:SF6">
    <property type="entry name" value="POLLEN OLE E 1 ALLERGEN AND EXTENSIN FAMILY PROTEIN"/>
    <property type="match status" value="1"/>
</dbReference>
<keyword evidence="1" id="KW-0732">Signal</keyword>